<sequence>MEWSQLYEKSVPGTHKLLTDSYFGWRLGFLDGSSIVPYKNRLFSLDPGGRVTGNVHRSHVKGVNEMYWTLKLICLKNKSLMIVHDEKITDEKIYVYSNYVVVKTVNCKQTILDMDWRLFHVGKIYFFDKDKMYSDNLYTDTKTYFYFYNNKKIILQTLQE</sequence>
<organism evidence="1 2">
    <name type="scientific">Salmon gill poxvirus</name>
    <dbReference type="NCBI Taxonomy" id="1680908"/>
    <lineage>
        <taxon>Viruses</taxon>
        <taxon>Varidnaviria</taxon>
        <taxon>Bamfordvirae</taxon>
        <taxon>Nucleocytoviricota</taxon>
        <taxon>Pokkesviricetes</taxon>
        <taxon>Chitovirales</taxon>
        <taxon>Poxviridae</taxon>
        <taxon>Chordopoxvirinae</taxon>
        <taxon>Salmonpoxvirus</taxon>
        <taxon>Salmonpoxvirus gillpox</taxon>
        <taxon>Salmon gillpox virus</taxon>
    </lineage>
</organism>
<evidence type="ECO:0000313" key="2">
    <source>
        <dbReference type="Proteomes" id="UP000105007"/>
    </source>
</evidence>
<evidence type="ECO:0000313" key="1">
    <source>
        <dbReference type="EMBL" id="AKR04256.1"/>
    </source>
</evidence>
<reference evidence="1 2" key="1">
    <citation type="journal article" date="2015" name="J. Virol.">
        <title>Salmon gill poxvirus, the deepest representative of the Chordopoxvirinae.</title>
        <authorList>
            <person name="Gjessing M.C."/>
            <person name="Yutin N."/>
            <person name="Tengs T."/>
            <person name="Senkevich T."/>
            <person name="Koonin E.V."/>
            <person name="Ronning H.P."/>
            <person name="Alarson M."/>
            <person name="Ylving S."/>
            <person name="Lie K.-I."/>
            <person name="Saure B."/>
            <person name="Tran L."/>
            <person name="Moss B."/>
            <person name="Dale O.B."/>
        </authorList>
    </citation>
    <scope>NUCLEOTIDE SEQUENCE [LARGE SCALE GENOMIC DNA]</scope>
    <source>
        <strain evidence="1">2012-04-F277-L3G</strain>
    </source>
</reference>
<proteinExistence type="predicted"/>
<name>A0A0H4XWQ1_9POXV</name>
<accession>A0A0H4XWQ1</accession>
<keyword evidence="2" id="KW-1185">Reference proteome</keyword>
<dbReference type="GeneID" id="25392299"/>
<gene>
    <name evidence="1" type="ORF">SGPV132</name>
</gene>
<dbReference type="RefSeq" id="YP_009162504.1">
    <property type="nucleotide sequence ID" value="NC_027707.1"/>
</dbReference>
<dbReference type="Proteomes" id="UP000105007">
    <property type="component" value="Segment"/>
</dbReference>
<protein>
    <submittedName>
        <fullName evidence="1">Uncharacterized protein</fullName>
    </submittedName>
</protein>
<dbReference type="EMBL" id="KT159937">
    <property type="protein sequence ID" value="AKR04256.1"/>
    <property type="molecule type" value="Genomic_DNA"/>
</dbReference>
<dbReference type="KEGG" id="vg:25392299"/>